<evidence type="ECO:0000313" key="1">
    <source>
        <dbReference type="EMBL" id="CCG86414.1"/>
    </source>
</evidence>
<evidence type="ECO:0000313" key="2">
    <source>
        <dbReference type="Proteomes" id="UP000018217"/>
    </source>
</evidence>
<keyword evidence="2" id="KW-1185">Reference proteome</keyword>
<dbReference type="STRING" id="1161919.EPIR_1049"/>
<proteinExistence type="predicted"/>
<dbReference type="AlphaFoldDB" id="V5Z615"/>
<name>V5Z615_9GAMM</name>
<dbReference type="EMBL" id="CAHS01000013">
    <property type="protein sequence ID" value="CCG86414.1"/>
    <property type="molecule type" value="Genomic_DNA"/>
</dbReference>
<comment type="caution">
    <text evidence="1">The sequence shown here is derived from an EMBL/GenBank/DDBJ whole genome shotgun (WGS) entry which is preliminary data.</text>
</comment>
<protein>
    <submittedName>
        <fullName evidence="1">Uncharacterized protein</fullName>
    </submittedName>
</protein>
<sequence length="52" mass="5575">MHSERRVNAVPRCPDVKVKPPMTGLAIYPPQGVPLLAGNDMMAAVLSAILFT</sequence>
<accession>V5Z615</accession>
<organism evidence="1 2">
    <name type="scientific">Erwinia piriflorinigrans CFBP 5888</name>
    <dbReference type="NCBI Taxonomy" id="1161919"/>
    <lineage>
        <taxon>Bacteria</taxon>
        <taxon>Pseudomonadati</taxon>
        <taxon>Pseudomonadota</taxon>
        <taxon>Gammaproteobacteria</taxon>
        <taxon>Enterobacterales</taxon>
        <taxon>Erwiniaceae</taxon>
        <taxon>Erwinia</taxon>
    </lineage>
</organism>
<gene>
    <name evidence="1" type="ORF">EPIR_1049</name>
</gene>
<dbReference type="Proteomes" id="UP000018217">
    <property type="component" value="Unassembled WGS sequence"/>
</dbReference>
<reference evidence="1 2" key="1">
    <citation type="journal article" date="2013" name="Syst. Appl. Microbiol.">
        <title>Phylogenetic position and virulence apparatus of the pear flower necrosis pathogen Erwinia piriflorinigrans CFBP 5888T as assessed by comparative genomics.</title>
        <authorList>
            <person name="Smits T.H."/>
            <person name="Rezzonico F."/>
            <person name="Lopez M.M."/>
            <person name="Blom J."/>
            <person name="Goesmann A."/>
            <person name="Frey J.E."/>
            <person name="Duffy B."/>
        </authorList>
    </citation>
    <scope>NUCLEOTIDE SEQUENCE [LARGE SCALE GENOMIC DNA]</scope>
    <source>
        <strain evidence="2">CFBP5888</strain>
    </source>
</reference>